<dbReference type="Proteomes" id="UP000198854">
    <property type="component" value="Unassembled WGS sequence"/>
</dbReference>
<evidence type="ECO:0000256" key="1">
    <source>
        <dbReference type="SAM" id="SignalP"/>
    </source>
</evidence>
<dbReference type="InterPro" id="IPR007487">
    <property type="entry name" value="ABC_transpt-TYRBP-like"/>
</dbReference>
<evidence type="ECO:0000313" key="3">
    <source>
        <dbReference type="Proteomes" id="UP000198854"/>
    </source>
</evidence>
<name>A0A1G8DZB9_9VIBR</name>
<dbReference type="PANTHER" id="PTHR35271">
    <property type="entry name" value="ABC TRANSPORTER, SUBSTRATE-BINDING LIPOPROTEIN-RELATED"/>
    <property type="match status" value="1"/>
</dbReference>
<dbReference type="Gene3D" id="3.40.50.2300">
    <property type="match status" value="2"/>
</dbReference>
<sequence length="322" mass="36482">MRILSVLLLCFCGSLRAADVVLIESYHSGYEWDKSYLLGINQELDPSIDMVRFEMDTKRLPESEFEQMASKAWEFYLQHQPKVVILGDDNALRLMYPKLYNQPISIVFLGINSNPRRLLMQYPGQAKVTGVLERPLFVKNLSEISLMLNKRQIRVRVLFDSGVTSKIASDFIIEQYELIKKGLGVEIEVHNIALFDEWKAQVDSAQAQGFDAILVGLYQTLVDENERSVPAKTVMDWTNQYTGVPLFTFMDYAVGRGKAVGGVVTYGQSQGQASAHIVNRIFNGESADLIPIQIDTQGKAMYSRSEAKRWKILAPKDWQAVD</sequence>
<evidence type="ECO:0000313" key="2">
    <source>
        <dbReference type="EMBL" id="SDH63014.1"/>
    </source>
</evidence>
<keyword evidence="1" id="KW-0732">Signal</keyword>
<accession>A0A1G8DZB9</accession>
<protein>
    <recommendedName>
        <fullName evidence="4">ABC-type sugar transport system, ATPase component</fullName>
    </recommendedName>
</protein>
<feature type="signal peptide" evidence="1">
    <location>
        <begin position="1"/>
        <end position="17"/>
    </location>
</feature>
<dbReference type="AlphaFoldDB" id="A0A1G8DZB9"/>
<dbReference type="RefSeq" id="WP_093276470.1">
    <property type="nucleotide sequence ID" value="NZ_FNDD01000022.1"/>
</dbReference>
<dbReference type="PANTHER" id="PTHR35271:SF1">
    <property type="entry name" value="ABC TRANSPORTER, SUBSTRATE-BINDING LIPOPROTEIN"/>
    <property type="match status" value="1"/>
</dbReference>
<feature type="chain" id="PRO_5011752885" description="ABC-type sugar transport system, ATPase component" evidence="1">
    <location>
        <begin position="18"/>
        <end position="322"/>
    </location>
</feature>
<reference evidence="2 3" key="1">
    <citation type="submission" date="2016-10" db="EMBL/GenBank/DDBJ databases">
        <authorList>
            <person name="de Groot N.N."/>
        </authorList>
    </citation>
    <scope>NUCLEOTIDE SEQUENCE [LARGE SCALE GENOMIC DNA]</scope>
    <source>
        <strain evidence="2 3">CGMCC 1.10228</strain>
    </source>
</reference>
<evidence type="ECO:0008006" key="4">
    <source>
        <dbReference type="Google" id="ProtNLM"/>
    </source>
</evidence>
<organism evidence="2 3">
    <name type="scientific">Vibrio xiamenensis</name>
    <dbReference type="NCBI Taxonomy" id="861298"/>
    <lineage>
        <taxon>Bacteria</taxon>
        <taxon>Pseudomonadati</taxon>
        <taxon>Pseudomonadota</taxon>
        <taxon>Gammaproteobacteria</taxon>
        <taxon>Vibrionales</taxon>
        <taxon>Vibrionaceae</taxon>
        <taxon>Vibrio</taxon>
    </lineage>
</organism>
<dbReference type="STRING" id="861298.SAMN04488136_12247"/>
<dbReference type="EMBL" id="FNDD01000022">
    <property type="protein sequence ID" value="SDH63014.1"/>
    <property type="molecule type" value="Genomic_DNA"/>
</dbReference>
<keyword evidence="3" id="KW-1185">Reference proteome</keyword>
<gene>
    <name evidence="2" type="ORF">SAMN04488136_12247</name>
</gene>
<dbReference type="OrthoDB" id="1550623at2"/>
<proteinExistence type="predicted"/>